<sequence>MSQHGAARPSDESDGGGAARGDVPAAPAVPPVPRDERPRPQFGEYAPEGWTWKPPAEDHISDPAPQMVTPPAAATTRSARAASVEGRRERPTDRLITIMLLVLGVFGTWISISTLQSLPDVLPDAISRAAEMLGTGGTPLDYVPGPEVPAILLAGSIFQGVLWLLTAWWSISRIRARRLAFWVPLVGGAVSFIALYGAMTIVILSDPALAASLTPA</sequence>
<accession>A0ABU0R495</accession>
<dbReference type="InterPro" id="IPR046231">
    <property type="entry name" value="DUF6264"/>
</dbReference>
<comment type="caution">
    <text evidence="3">The sequence shown here is derived from an EMBL/GenBank/DDBJ whole genome shotgun (WGS) entry which is preliminary data.</text>
</comment>
<name>A0ABU0R495_9MICO</name>
<feature type="transmembrane region" description="Helical" evidence="2">
    <location>
        <begin position="181"/>
        <end position="204"/>
    </location>
</feature>
<protein>
    <submittedName>
        <fullName evidence="3">Uncharacterized protein</fullName>
    </submittedName>
</protein>
<evidence type="ECO:0000313" key="3">
    <source>
        <dbReference type="EMBL" id="MDQ0892896.1"/>
    </source>
</evidence>
<dbReference type="Proteomes" id="UP001239083">
    <property type="component" value="Unassembled WGS sequence"/>
</dbReference>
<feature type="compositionally biased region" description="Low complexity" evidence="1">
    <location>
        <begin position="70"/>
        <end position="83"/>
    </location>
</feature>
<keyword evidence="4" id="KW-1185">Reference proteome</keyword>
<feature type="region of interest" description="Disordered" evidence="1">
    <location>
        <begin position="1"/>
        <end position="86"/>
    </location>
</feature>
<reference evidence="3 4" key="1">
    <citation type="submission" date="2023-07" db="EMBL/GenBank/DDBJ databases">
        <title>Comparative genomics of wheat-associated soil bacteria to identify genetic determinants of phenazine resistance.</title>
        <authorList>
            <person name="Mouncey N."/>
        </authorList>
    </citation>
    <scope>NUCLEOTIDE SEQUENCE [LARGE SCALE GENOMIC DNA]</scope>
    <source>
        <strain evidence="3 4">V3I3</strain>
    </source>
</reference>
<proteinExistence type="predicted"/>
<evidence type="ECO:0000256" key="2">
    <source>
        <dbReference type="SAM" id="Phobius"/>
    </source>
</evidence>
<evidence type="ECO:0000256" key="1">
    <source>
        <dbReference type="SAM" id="MobiDB-lite"/>
    </source>
</evidence>
<evidence type="ECO:0000313" key="4">
    <source>
        <dbReference type="Proteomes" id="UP001239083"/>
    </source>
</evidence>
<feature type="transmembrane region" description="Helical" evidence="2">
    <location>
        <begin position="148"/>
        <end position="169"/>
    </location>
</feature>
<dbReference type="EMBL" id="JAUSYY010000001">
    <property type="protein sequence ID" value="MDQ0892896.1"/>
    <property type="molecule type" value="Genomic_DNA"/>
</dbReference>
<keyword evidence="2" id="KW-0812">Transmembrane</keyword>
<keyword evidence="2" id="KW-1133">Transmembrane helix</keyword>
<dbReference type="Pfam" id="PF19779">
    <property type="entry name" value="DUF6264"/>
    <property type="match status" value="1"/>
</dbReference>
<dbReference type="RefSeq" id="WP_307038880.1">
    <property type="nucleotide sequence ID" value="NZ_JAUSYY010000001.1"/>
</dbReference>
<gene>
    <name evidence="3" type="ORF">QFZ26_000451</name>
</gene>
<feature type="transmembrane region" description="Helical" evidence="2">
    <location>
        <begin position="95"/>
        <end position="112"/>
    </location>
</feature>
<organism evidence="3 4">
    <name type="scientific">Agromyces ramosus</name>
    <dbReference type="NCBI Taxonomy" id="33879"/>
    <lineage>
        <taxon>Bacteria</taxon>
        <taxon>Bacillati</taxon>
        <taxon>Actinomycetota</taxon>
        <taxon>Actinomycetes</taxon>
        <taxon>Micrococcales</taxon>
        <taxon>Microbacteriaceae</taxon>
        <taxon>Agromyces</taxon>
    </lineage>
</organism>
<keyword evidence="2" id="KW-0472">Membrane</keyword>